<dbReference type="InterPro" id="IPR018392">
    <property type="entry name" value="LysM"/>
</dbReference>
<evidence type="ECO:0000256" key="1">
    <source>
        <dbReference type="SAM" id="MobiDB-lite"/>
    </source>
</evidence>
<dbReference type="PROSITE" id="PS51782">
    <property type="entry name" value="LYSM"/>
    <property type="match status" value="1"/>
</dbReference>
<feature type="compositionally biased region" description="Low complexity" evidence="1">
    <location>
        <begin position="181"/>
        <end position="202"/>
    </location>
</feature>
<dbReference type="SMART" id="SM00257">
    <property type="entry name" value="LysM"/>
    <property type="match status" value="1"/>
</dbReference>
<proteinExistence type="predicted"/>
<dbReference type="RefSeq" id="WP_086376040.1">
    <property type="nucleotide sequence ID" value="NZ_JADVOL010000003.1"/>
</dbReference>
<dbReference type="InterPro" id="IPR036779">
    <property type="entry name" value="LysM_dom_sf"/>
</dbReference>
<dbReference type="EMBL" id="NGIR01000024">
    <property type="protein sequence ID" value="OTU27779.1"/>
    <property type="molecule type" value="Genomic_DNA"/>
</dbReference>
<evidence type="ECO:0000313" key="3">
    <source>
        <dbReference type="EMBL" id="OTU27779.1"/>
    </source>
</evidence>
<dbReference type="Pfam" id="PF01476">
    <property type="entry name" value="LysM"/>
    <property type="match status" value="1"/>
</dbReference>
<dbReference type="Gene3D" id="3.10.350.10">
    <property type="entry name" value="LysM domain"/>
    <property type="match status" value="1"/>
</dbReference>
<dbReference type="Proteomes" id="UP000195162">
    <property type="component" value="Unassembled WGS sequence"/>
</dbReference>
<dbReference type="CDD" id="cd00118">
    <property type="entry name" value="LysM"/>
    <property type="match status" value="1"/>
</dbReference>
<protein>
    <submittedName>
        <fullName evidence="3">Peptidoglycan-binding protein</fullName>
    </submittedName>
</protein>
<name>A0A242U4S1_ACIPI</name>
<comment type="caution">
    <text evidence="3">The sequence shown here is derived from an EMBL/GenBank/DDBJ whole genome shotgun (WGS) entry which is preliminary data.</text>
</comment>
<feature type="region of interest" description="Disordered" evidence="1">
    <location>
        <begin position="159"/>
        <end position="211"/>
    </location>
</feature>
<sequence>MNKKSLVTIQILDLFGSPISKAQYEVKNQRTGQVIAAGTTNSSGCIVEISRDKGTALDVYIKSMFKGSMVKVQSFVMSKDRMVVKITSPKVLLDLKTLTNQGNNGQYKRKTHIVKKGDTLFEIAQKNHTTVRALERLNKIDDPNKISIGQVIKLPVHIPASGNHSHQDKPKHKHSAQSTNKPTASITKTTPAPAAKRPANPASQTKQENRLPEKAHQLYEDTKKALNEAASSVSKILTIDDRSQDGGTPKANTTNICKTNPQCISSGKSELIREVNIRLAGFGGALPTDEFTELTATCIKQFQRDYMGVPDTGKICGSVLAALDQFYDEYPISSFMGKAACNCGKCSGFGNGKMGVRSGINTANEYPGIHRSLIWILKTLNFYLKNEFKDKKINVAYIESGYRCIENNKKHERTSVNHMGLALDIHFHKNGVRTRELSDIEFIRKNVMAKKMGASEQRIRDKIYLEPKVFRSGEAGAKTWVHFDVTAFSNKYLNNNLFKQKVESLNGVKLLTLIKENSLNSILNCSGQIPTNNKPSVETTGTVLELTKQDLDDLLKAAATEVHIFKNNEDMTYQQMGGVVETMLNRRMTGRNKWSTIRKVLNEQWAFSDINSTRPTAYGSVQNVPWSRVTDAHRKAFNKYINDRVNGKPSIIGSELNYANPTQLQEASQSTKKWVADVVNQAKKTGYIFGRGDFIHYHGTTSDMKPHKPASFKIKIVN</sequence>
<organism evidence="3 4">
    <name type="scientific">Acinetobacter pittii</name>
    <name type="common">Acinetobacter genomosp. 3</name>
    <dbReference type="NCBI Taxonomy" id="48296"/>
    <lineage>
        <taxon>Bacteria</taxon>
        <taxon>Pseudomonadati</taxon>
        <taxon>Pseudomonadota</taxon>
        <taxon>Gammaproteobacteria</taxon>
        <taxon>Moraxellales</taxon>
        <taxon>Moraxellaceae</taxon>
        <taxon>Acinetobacter</taxon>
        <taxon>Acinetobacter calcoaceticus/baumannii complex</taxon>
    </lineage>
</organism>
<feature type="domain" description="LysM" evidence="2">
    <location>
        <begin position="110"/>
        <end position="154"/>
    </location>
</feature>
<evidence type="ECO:0000313" key="4">
    <source>
        <dbReference type="Proteomes" id="UP000195162"/>
    </source>
</evidence>
<dbReference type="SUPFAM" id="SSF54106">
    <property type="entry name" value="LysM domain"/>
    <property type="match status" value="1"/>
</dbReference>
<accession>A0A242U4S1</accession>
<dbReference type="PANTHER" id="PTHR33734">
    <property type="entry name" value="LYSM DOMAIN-CONTAINING GPI-ANCHORED PROTEIN 2"/>
    <property type="match status" value="1"/>
</dbReference>
<dbReference type="AlphaFoldDB" id="A0A242U4S1"/>
<dbReference type="PANTHER" id="PTHR33734:SF22">
    <property type="entry name" value="MEMBRANE-BOUND LYTIC MUREIN TRANSGLYCOSYLASE D"/>
    <property type="match status" value="1"/>
</dbReference>
<reference evidence="3 4" key="1">
    <citation type="submission" date="2017-05" db="EMBL/GenBank/DDBJ databases">
        <authorList>
            <person name="Song R."/>
            <person name="Chenine A.L."/>
            <person name="Ruprecht R.M."/>
        </authorList>
    </citation>
    <scope>NUCLEOTIDE SEQUENCE [LARGE SCALE GENOMIC DNA]</scope>
    <source>
        <strain evidence="3 4">ARLG1955</strain>
    </source>
</reference>
<gene>
    <name evidence="3" type="ORF">CAT59_09040</name>
</gene>
<evidence type="ECO:0000259" key="2">
    <source>
        <dbReference type="PROSITE" id="PS51782"/>
    </source>
</evidence>